<evidence type="ECO:0000313" key="3">
    <source>
        <dbReference type="Proteomes" id="UP000310458"/>
    </source>
</evidence>
<sequence length="263" mass="28942">MRTRARKKPRHAVGPQQSLRVYRQAQSLGPAADLQLGLSLLEGTRKYASHPTHPQATAPMLRIYRPQPTVAFGQRDSRLPGFAAAQRASRDFGFEPVVRRAGGRAAAYTQGSIIVDHIEPDPDPIRESQARFSAFAELYAHALNMAGISARIGPLPHEYCYGEHSVHGFKPDEPDVRVKIIGTAQRQIATGWLFSSSIIVEDGQRIRRVLSETYRAMGLPWDPLTAGAANDVAPAVTVDDVESAILDVYASNWDLAEWVPRPS</sequence>
<dbReference type="AlphaFoldDB" id="A0A5R9BBD8"/>
<organism evidence="2 3">
    <name type="scientific">Nesterenkonia salmonea</name>
    <dbReference type="NCBI Taxonomy" id="1804987"/>
    <lineage>
        <taxon>Bacteria</taxon>
        <taxon>Bacillati</taxon>
        <taxon>Actinomycetota</taxon>
        <taxon>Actinomycetes</taxon>
        <taxon>Micrococcales</taxon>
        <taxon>Micrococcaceae</taxon>
        <taxon>Nesterenkonia</taxon>
    </lineage>
</organism>
<dbReference type="EMBL" id="VAVZ01000023">
    <property type="protein sequence ID" value="TLP96389.1"/>
    <property type="molecule type" value="Genomic_DNA"/>
</dbReference>
<protein>
    <submittedName>
        <fullName evidence="2">Lipoate--protein ligase family protein</fullName>
    </submittedName>
</protein>
<dbReference type="Pfam" id="PF21948">
    <property type="entry name" value="LplA-B_cat"/>
    <property type="match status" value="1"/>
</dbReference>
<evidence type="ECO:0000313" key="2">
    <source>
        <dbReference type="EMBL" id="TLP96389.1"/>
    </source>
</evidence>
<dbReference type="SUPFAM" id="SSF55681">
    <property type="entry name" value="Class II aaRS and biotin synthetases"/>
    <property type="match status" value="1"/>
</dbReference>
<name>A0A5R9BBD8_9MICC</name>
<dbReference type="GO" id="GO:0016874">
    <property type="term" value="F:ligase activity"/>
    <property type="evidence" value="ECO:0007669"/>
    <property type="project" value="UniProtKB-KW"/>
</dbReference>
<comment type="caution">
    <text evidence="2">The sequence shown here is derived from an EMBL/GenBank/DDBJ whole genome shotgun (WGS) entry which is preliminary data.</text>
</comment>
<proteinExistence type="predicted"/>
<dbReference type="InterPro" id="IPR004143">
    <property type="entry name" value="BPL_LPL_catalytic"/>
</dbReference>
<accession>A0A5R9BBD8</accession>
<dbReference type="OrthoDB" id="5243608at2"/>
<keyword evidence="3" id="KW-1185">Reference proteome</keyword>
<gene>
    <name evidence="2" type="ORF">FEF26_09135</name>
</gene>
<reference evidence="2 3" key="1">
    <citation type="submission" date="2019-05" db="EMBL/GenBank/DDBJ databases">
        <title>Nesterenkonia sp. GY074 isolated from the Southern Atlantic Ocean.</title>
        <authorList>
            <person name="Zhang G."/>
        </authorList>
    </citation>
    <scope>NUCLEOTIDE SEQUENCE [LARGE SCALE GENOMIC DNA]</scope>
    <source>
        <strain evidence="2 3">GY074</strain>
    </source>
</reference>
<dbReference type="Proteomes" id="UP000310458">
    <property type="component" value="Unassembled WGS sequence"/>
</dbReference>
<dbReference type="InterPro" id="IPR045864">
    <property type="entry name" value="aa-tRNA-synth_II/BPL/LPL"/>
</dbReference>
<keyword evidence="2" id="KW-0436">Ligase</keyword>
<dbReference type="Gene3D" id="3.30.930.10">
    <property type="entry name" value="Bira Bifunctional Protein, Domain 2"/>
    <property type="match status" value="1"/>
</dbReference>
<evidence type="ECO:0000259" key="1">
    <source>
        <dbReference type="Pfam" id="PF21948"/>
    </source>
</evidence>
<feature type="domain" description="BPL/LPL catalytic" evidence="1">
    <location>
        <begin position="55"/>
        <end position="210"/>
    </location>
</feature>